<protein>
    <submittedName>
        <fullName evidence="1">Uncharacterized protein</fullName>
    </submittedName>
</protein>
<proteinExistence type="predicted"/>
<evidence type="ECO:0000313" key="1">
    <source>
        <dbReference type="EMBL" id="KAL3582642.1"/>
    </source>
</evidence>
<evidence type="ECO:0000313" key="2">
    <source>
        <dbReference type="Proteomes" id="UP000309997"/>
    </source>
</evidence>
<accession>A0ACC4BVN2</accession>
<organism evidence="1 2">
    <name type="scientific">Populus alba</name>
    <name type="common">White poplar</name>
    <dbReference type="NCBI Taxonomy" id="43335"/>
    <lineage>
        <taxon>Eukaryota</taxon>
        <taxon>Viridiplantae</taxon>
        <taxon>Streptophyta</taxon>
        <taxon>Embryophyta</taxon>
        <taxon>Tracheophyta</taxon>
        <taxon>Spermatophyta</taxon>
        <taxon>Magnoliopsida</taxon>
        <taxon>eudicotyledons</taxon>
        <taxon>Gunneridae</taxon>
        <taxon>Pentapetalae</taxon>
        <taxon>rosids</taxon>
        <taxon>fabids</taxon>
        <taxon>Malpighiales</taxon>
        <taxon>Salicaceae</taxon>
        <taxon>Saliceae</taxon>
        <taxon>Populus</taxon>
    </lineage>
</organism>
<name>A0ACC4BVN2_POPAL</name>
<keyword evidence="2" id="KW-1185">Reference proteome</keyword>
<reference evidence="1 2" key="1">
    <citation type="journal article" date="2024" name="Plant Biotechnol. J.">
        <title>Genome and CRISPR/Cas9 system of a widespread forest tree (Populus alba) in the world.</title>
        <authorList>
            <person name="Liu Y.J."/>
            <person name="Jiang P.F."/>
            <person name="Han X.M."/>
            <person name="Li X.Y."/>
            <person name="Wang H.M."/>
            <person name="Wang Y.J."/>
            <person name="Wang X.X."/>
            <person name="Zeng Q.Y."/>
        </authorList>
    </citation>
    <scope>NUCLEOTIDE SEQUENCE [LARGE SCALE GENOMIC DNA]</scope>
    <source>
        <strain evidence="2">cv. PAL-ZL1</strain>
    </source>
</reference>
<comment type="caution">
    <text evidence="1">The sequence shown here is derived from an EMBL/GenBank/DDBJ whole genome shotgun (WGS) entry which is preliminary data.</text>
</comment>
<sequence>MDRWTLEPMEVALFTCPALSNVTDVSGQGSIPQCEPLDVSCGFCYGEYCGVRQKLTARIVAVSLKIESWWDTDGVWRNGNGKTPLNMGRFLFAFSIN</sequence>
<gene>
    <name evidence="1" type="ORF">D5086_016974</name>
</gene>
<dbReference type="Proteomes" id="UP000309997">
    <property type="component" value="Unassembled WGS sequence"/>
</dbReference>
<dbReference type="EMBL" id="RCHU02000008">
    <property type="protein sequence ID" value="KAL3582642.1"/>
    <property type="molecule type" value="Genomic_DNA"/>
</dbReference>